<dbReference type="GO" id="GO:0052908">
    <property type="term" value="F:16S rRNA (adenine(1518)-N(6)/adenine(1519)-N(6))-dimethyltransferase activity"/>
    <property type="evidence" value="ECO:0007669"/>
    <property type="project" value="UniProtKB-EC"/>
</dbReference>
<feature type="binding site" evidence="7 8">
    <location>
        <position position="60"/>
    </location>
    <ligand>
        <name>S-adenosyl-L-methionine</name>
        <dbReference type="ChEBI" id="CHEBI:59789"/>
    </ligand>
</feature>
<evidence type="ECO:0000313" key="10">
    <source>
        <dbReference type="EMBL" id="RCX33052.1"/>
    </source>
</evidence>
<organism evidence="10 11">
    <name type="scientific">Thioalbus denitrificans</name>
    <dbReference type="NCBI Taxonomy" id="547122"/>
    <lineage>
        <taxon>Bacteria</taxon>
        <taxon>Pseudomonadati</taxon>
        <taxon>Pseudomonadota</taxon>
        <taxon>Gammaproteobacteria</taxon>
        <taxon>Chromatiales</taxon>
        <taxon>Ectothiorhodospiraceae</taxon>
        <taxon>Thioalbus</taxon>
    </lineage>
</organism>
<gene>
    <name evidence="7" type="primary">rsmA</name>
    <name evidence="7" type="synonym">ksgA</name>
    <name evidence="10" type="ORF">DFQ59_101351</name>
</gene>
<dbReference type="Gene3D" id="3.40.50.150">
    <property type="entry name" value="Vaccinia Virus protein VP39"/>
    <property type="match status" value="1"/>
</dbReference>
<feature type="binding site" evidence="7 8">
    <location>
        <position position="85"/>
    </location>
    <ligand>
        <name>S-adenosyl-L-methionine</name>
        <dbReference type="ChEBI" id="CHEBI:59789"/>
    </ligand>
</feature>
<dbReference type="PROSITE" id="PS51689">
    <property type="entry name" value="SAM_RNA_A_N6_MT"/>
    <property type="match status" value="1"/>
</dbReference>
<feature type="binding site" evidence="7 8">
    <location>
        <position position="106"/>
    </location>
    <ligand>
        <name>S-adenosyl-L-methionine</name>
        <dbReference type="ChEBI" id="CHEBI:59789"/>
    </ligand>
</feature>
<dbReference type="PANTHER" id="PTHR11727">
    <property type="entry name" value="DIMETHYLADENOSINE TRANSFERASE"/>
    <property type="match status" value="1"/>
</dbReference>
<evidence type="ECO:0000256" key="3">
    <source>
        <dbReference type="ARBA" id="ARBA00022603"/>
    </source>
</evidence>
<feature type="domain" description="Ribosomal RNA adenine methylase transferase N-terminal" evidence="9">
    <location>
        <begin position="19"/>
        <end position="191"/>
    </location>
</feature>
<dbReference type="InterPro" id="IPR020598">
    <property type="entry name" value="rRNA_Ade_methylase_Trfase_N"/>
</dbReference>
<evidence type="ECO:0000256" key="2">
    <source>
        <dbReference type="ARBA" id="ARBA00022552"/>
    </source>
</evidence>
<keyword evidence="4 7" id="KW-0808">Transferase</keyword>
<proteinExistence type="inferred from homology"/>
<dbReference type="RefSeq" id="WP_114277934.1">
    <property type="nucleotide sequence ID" value="NZ_QPJY01000001.1"/>
</dbReference>
<dbReference type="HAMAP" id="MF_00607">
    <property type="entry name" value="16SrRNA_methyltr_A"/>
    <property type="match status" value="1"/>
</dbReference>
<dbReference type="SUPFAM" id="SSF53335">
    <property type="entry name" value="S-adenosyl-L-methionine-dependent methyltransferases"/>
    <property type="match status" value="1"/>
</dbReference>
<dbReference type="AlphaFoldDB" id="A0A369CG56"/>
<dbReference type="GO" id="GO:0005829">
    <property type="term" value="C:cytosol"/>
    <property type="evidence" value="ECO:0007669"/>
    <property type="project" value="TreeGrafter"/>
</dbReference>
<evidence type="ECO:0000256" key="6">
    <source>
        <dbReference type="ARBA" id="ARBA00022884"/>
    </source>
</evidence>
<dbReference type="CDD" id="cd02440">
    <property type="entry name" value="AdoMet_MTases"/>
    <property type="match status" value="1"/>
</dbReference>
<protein>
    <recommendedName>
        <fullName evidence="7">Ribosomal RNA small subunit methyltransferase A</fullName>
        <ecNumber evidence="7">2.1.1.182</ecNumber>
    </recommendedName>
    <alternativeName>
        <fullName evidence="7">16S rRNA (adenine(1518)-N(6)/adenine(1519)-N(6))-dimethyltransferase</fullName>
    </alternativeName>
    <alternativeName>
        <fullName evidence="7">16S rRNA dimethyladenosine transferase</fullName>
    </alternativeName>
    <alternativeName>
        <fullName evidence="7">16S rRNA dimethylase</fullName>
    </alternativeName>
    <alternativeName>
        <fullName evidence="7">S-adenosylmethionine-6-N', N'-adenosyl(rRNA) dimethyltransferase</fullName>
    </alternativeName>
</protein>
<keyword evidence="5 7" id="KW-0949">S-adenosyl-L-methionine</keyword>
<dbReference type="InterPro" id="IPR020596">
    <property type="entry name" value="rRNA_Ade_Mease_Trfase_CS"/>
</dbReference>
<sequence length="258" mass="28306">MNHRPRKRFGQHFLHDPGVLRRIVTALDPGPGERLVEIGPGLGALTREVLPLAGRVEVVELDRDVIPHLRESCAGLGELVVHQADALKFDFAALAGDGPPLRVFGNLPYNVSTPLIFHLIGQAHRIRDCLFMLQKEVVDRLAAGPGEDAYGRLGIMVQFHCRVEPLFRVGPGAFTPPPKVDSAVVRLTPHAVPPVAVNDPRRLEQVVAQAFTRRRKTLRNALKGLVEPAAIEALGIDTGLRPENLSLEQYARISNTLD</sequence>
<dbReference type="InterPro" id="IPR023165">
    <property type="entry name" value="rRNA_Ade_diMease-like_C"/>
</dbReference>
<reference evidence="10 11" key="1">
    <citation type="submission" date="2018-07" db="EMBL/GenBank/DDBJ databases">
        <title>Genomic Encyclopedia of Type Strains, Phase IV (KMG-IV): sequencing the most valuable type-strain genomes for metagenomic binning, comparative biology and taxonomic classification.</title>
        <authorList>
            <person name="Goeker M."/>
        </authorList>
    </citation>
    <scope>NUCLEOTIDE SEQUENCE [LARGE SCALE GENOMIC DNA]</scope>
    <source>
        <strain evidence="10 11">DSM 26407</strain>
    </source>
</reference>
<dbReference type="Proteomes" id="UP000252707">
    <property type="component" value="Unassembled WGS sequence"/>
</dbReference>
<evidence type="ECO:0000256" key="8">
    <source>
        <dbReference type="PROSITE-ProRule" id="PRU01026"/>
    </source>
</evidence>
<comment type="catalytic activity">
    <reaction evidence="7">
        <text>adenosine(1518)/adenosine(1519) in 16S rRNA + 4 S-adenosyl-L-methionine = N(6)-dimethyladenosine(1518)/N(6)-dimethyladenosine(1519) in 16S rRNA + 4 S-adenosyl-L-homocysteine + 4 H(+)</text>
        <dbReference type="Rhea" id="RHEA:19609"/>
        <dbReference type="Rhea" id="RHEA-COMP:10232"/>
        <dbReference type="Rhea" id="RHEA-COMP:10233"/>
        <dbReference type="ChEBI" id="CHEBI:15378"/>
        <dbReference type="ChEBI" id="CHEBI:57856"/>
        <dbReference type="ChEBI" id="CHEBI:59789"/>
        <dbReference type="ChEBI" id="CHEBI:74411"/>
        <dbReference type="ChEBI" id="CHEBI:74493"/>
        <dbReference type="EC" id="2.1.1.182"/>
    </reaction>
</comment>
<keyword evidence="3 7" id="KW-0489">Methyltransferase</keyword>
<keyword evidence="11" id="KW-1185">Reference proteome</keyword>
<dbReference type="EC" id="2.1.1.182" evidence="7"/>
<dbReference type="GO" id="GO:0003723">
    <property type="term" value="F:RNA binding"/>
    <property type="evidence" value="ECO:0007669"/>
    <property type="project" value="UniProtKB-UniRule"/>
</dbReference>
<dbReference type="Gene3D" id="1.10.8.100">
    <property type="entry name" value="Ribosomal RNA adenine dimethylase-like, domain 2"/>
    <property type="match status" value="1"/>
</dbReference>
<comment type="similarity">
    <text evidence="7">Belongs to the class I-like SAM-binding methyltransferase superfamily. rRNA adenine N(6)-methyltransferase family. RsmA subfamily.</text>
</comment>
<keyword evidence="1 7" id="KW-0963">Cytoplasm</keyword>
<evidence type="ECO:0000259" key="9">
    <source>
        <dbReference type="SMART" id="SM00650"/>
    </source>
</evidence>
<feature type="binding site" evidence="7 8">
    <location>
        <position position="39"/>
    </location>
    <ligand>
        <name>S-adenosyl-L-methionine</name>
        <dbReference type="ChEBI" id="CHEBI:59789"/>
    </ligand>
</feature>
<keyword evidence="2 7" id="KW-0698">rRNA processing</keyword>
<name>A0A369CG56_9GAMM</name>
<feature type="binding site" evidence="7 8">
    <location>
        <position position="12"/>
    </location>
    <ligand>
        <name>S-adenosyl-L-methionine</name>
        <dbReference type="ChEBI" id="CHEBI:59789"/>
    </ligand>
</feature>
<dbReference type="PANTHER" id="PTHR11727:SF7">
    <property type="entry name" value="DIMETHYLADENOSINE TRANSFERASE-RELATED"/>
    <property type="match status" value="1"/>
</dbReference>
<dbReference type="InterPro" id="IPR029063">
    <property type="entry name" value="SAM-dependent_MTases_sf"/>
</dbReference>
<dbReference type="EMBL" id="QPJY01000001">
    <property type="protein sequence ID" value="RCX33052.1"/>
    <property type="molecule type" value="Genomic_DNA"/>
</dbReference>
<dbReference type="FunFam" id="1.10.8.100:FF:000001">
    <property type="entry name" value="Ribosomal RNA small subunit methyltransferase A"/>
    <property type="match status" value="1"/>
</dbReference>
<comment type="caution">
    <text evidence="10">The sequence shown here is derived from an EMBL/GenBank/DDBJ whole genome shotgun (WGS) entry which is preliminary data.</text>
</comment>
<dbReference type="InterPro" id="IPR001737">
    <property type="entry name" value="KsgA/Erm"/>
</dbReference>
<evidence type="ECO:0000256" key="7">
    <source>
        <dbReference type="HAMAP-Rule" id="MF_00607"/>
    </source>
</evidence>
<dbReference type="SMART" id="SM00650">
    <property type="entry name" value="rADc"/>
    <property type="match status" value="1"/>
</dbReference>
<dbReference type="InterPro" id="IPR011530">
    <property type="entry name" value="rRNA_adenine_dimethylase"/>
</dbReference>
<dbReference type="Pfam" id="PF00398">
    <property type="entry name" value="RrnaAD"/>
    <property type="match status" value="1"/>
</dbReference>
<dbReference type="PROSITE" id="PS01131">
    <property type="entry name" value="RRNA_A_DIMETH"/>
    <property type="match status" value="1"/>
</dbReference>
<evidence type="ECO:0000256" key="1">
    <source>
        <dbReference type="ARBA" id="ARBA00022490"/>
    </source>
</evidence>
<accession>A0A369CG56</accession>
<comment type="subcellular location">
    <subcellularLocation>
        <location evidence="7">Cytoplasm</location>
    </subcellularLocation>
</comment>
<feature type="binding site" evidence="7 8">
    <location>
        <position position="14"/>
    </location>
    <ligand>
        <name>S-adenosyl-L-methionine</name>
        <dbReference type="ChEBI" id="CHEBI:59789"/>
    </ligand>
</feature>
<evidence type="ECO:0000256" key="5">
    <source>
        <dbReference type="ARBA" id="ARBA00022691"/>
    </source>
</evidence>
<keyword evidence="6 7" id="KW-0694">RNA-binding</keyword>
<evidence type="ECO:0000313" key="11">
    <source>
        <dbReference type="Proteomes" id="UP000252707"/>
    </source>
</evidence>
<evidence type="ECO:0000256" key="4">
    <source>
        <dbReference type="ARBA" id="ARBA00022679"/>
    </source>
</evidence>
<dbReference type="NCBIfam" id="TIGR00755">
    <property type="entry name" value="ksgA"/>
    <property type="match status" value="1"/>
</dbReference>
<dbReference type="OrthoDB" id="9814755at2"/>
<comment type="function">
    <text evidence="7">Specifically dimethylates two adjacent adenosines (A1518 and A1519) in the loop of a conserved hairpin near the 3'-end of 16S rRNA in the 30S particle. May play a critical role in biogenesis of 30S subunits.</text>
</comment>